<feature type="signal peptide" evidence="4">
    <location>
        <begin position="1"/>
        <end position="23"/>
    </location>
</feature>
<gene>
    <name evidence="7" type="ORF">RAK27_09065</name>
</gene>
<dbReference type="EC" id="3.5.1.28" evidence="7"/>
<dbReference type="Gene3D" id="1.10.530.10">
    <property type="match status" value="1"/>
</dbReference>
<dbReference type="InterPro" id="IPR002508">
    <property type="entry name" value="MurNAc-LAA_cat"/>
</dbReference>
<dbReference type="SMART" id="SM00646">
    <property type="entry name" value="Ami_3"/>
    <property type="match status" value="1"/>
</dbReference>
<feature type="domain" description="MurNAc-LAA" evidence="6">
    <location>
        <begin position="688"/>
        <end position="831"/>
    </location>
</feature>
<evidence type="ECO:0000313" key="8">
    <source>
        <dbReference type="Proteomes" id="UP001290462"/>
    </source>
</evidence>
<evidence type="ECO:0000259" key="6">
    <source>
        <dbReference type="SMART" id="SM00646"/>
    </source>
</evidence>
<comment type="caution">
    <text evidence="7">The sequence shown here is derived from an EMBL/GenBank/DDBJ whole genome shotgun (WGS) entry which is preliminary data.</text>
</comment>
<dbReference type="SUPFAM" id="SSF53187">
    <property type="entry name" value="Zn-dependent exopeptidases"/>
    <property type="match status" value="1"/>
</dbReference>
<organism evidence="7 8">
    <name type="scientific">Carnobacterium maltaromaticum</name>
    <name type="common">Carnobacterium piscicola</name>
    <dbReference type="NCBI Taxonomy" id="2751"/>
    <lineage>
        <taxon>Bacteria</taxon>
        <taxon>Bacillati</taxon>
        <taxon>Bacillota</taxon>
        <taxon>Bacilli</taxon>
        <taxon>Lactobacillales</taxon>
        <taxon>Carnobacteriaceae</taxon>
        <taxon>Carnobacterium</taxon>
    </lineage>
</organism>
<feature type="domain" description="Mannosyl-glycoprotein endo-beta-N-acetylglucosamidase-like" evidence="5">
    <location>
        <begin position="120"/>
        <end position="285"/>
    </location>
</feature>
<dbReference type="GO" id="GO:0008745">
    <property type="term" value="F:N-acetylmuramoyl-L-alanine amidase activity"/>
    <property type="evidence" value="ECO:0007669"/>
    <property type="project" value="UniProtKB-EC"/>
</dbReference>
<feature type="compositionally biased region" description="Low complexity" evidence="3">
    <location>
        <begin position="64"/>
        <end position="77"/>
    </location>
</feature>
<dbReference type="InterPro" id="IPR002901">
    <property type="entry name" value="MGlyc_endo_b_GlcNAc-like_dom"/>
</dbReference>
<dbReference type="GO" id="GO:0030288">
    <property type="term" value="C:outer membrane-bounded periplasmic space"/>
    <property type="evidence" value="ECO:0007669"/>
    <property type="project" value="TreeGrafter"/>
</dbReference>
<feature type="chain" id="PRO_5043600479" evidence="4">
    <location>
        <begin position="24"/>
        <end position="836"/>
    </location>
</feature>
<dbReference type="EMBL" id="JAVBVO010000003">
    <property type="protein sequence ID" value="MDZ5758801.1"/>
    <property type="molecule type" value="Genomic_DNA"/>
</dbReference>
<dbReference type="SMART" id="SM00047">
    <property type="entry name" value="LYZ2"/>
    <property type="match status" value="1"/>
</dbReference>
<evidence type="ECO:0000256" key="3">
    <source>
        <dbReference type="SAM" id="MobiDB-lite"/>
    </source>
</evidence>
<dbReference type="InterPro" id="IPR050695">
    <property type="entry name" value="N-acetylmuramoyl_amidase_3"/>
</dbReference>
<evidence type="ECO:0000256" key="4">
    <source>
        <dbReference type="SAM" id="SignalP"/>
    </source>
</evidence>
<reference evidence="7" key="1">
    <citation type="submission" date="2023-08" db="EMBL/GenBank/DDBJ databases">
        <title>Genomic characterization of piscicolin 126 produced by Carnobacterium maltaromaticum CM22 strain isolated from salmon (Salmo salar).</title>
        <authorList>
            <person name="Gonzalez-Gragera E."/>
            <person name="Garcia-Lopez J.D."/>
            <person name="Teso-Perez C."/>
            <person name="Gimenez-Hernandez I."/>
            <person name="Peralta-Sanchez J.M."/>
            <person name="Valdivia E."/>
            <person name="Montalban-Lopez M."/>
            <person name="Martin-Platero A.M."/>
            <person name="Banos A."/>
            <person name="Martinez-Bueno M."/>
        </authorList>
    </citation>
    <scope>NUCLEOTIDE SEQUENCE</scope>
    <source>
        <strain evidence="7">CM22</strain>
    </source>
</reference>
<name>A0AAW9JZ71_CARML</name>
<protein>
    <submittedName>
        <fullName evidence="7">N-acetylmuramoyl-L-alanine amidase</fullName>
        <ecNumber evidence="7">3.5.1.28</ecNumber>
    </submittedName>
</protein>
<keyword evidence="2 7" id="KW-0378">Hydrolase</keyword>
<dbReference type="RefSeq" id="WP_322808919.1">
    <property type="nucleotide sequence ID" value="NZ_JAVBVO010000003.1"/>
</dbReference>
<dbReference type="Proteomes" id="UP001290462">
    <property type="component" value="Unassembled WGS sequence"/>
</dbReference>
<dbReference type="Gene3D" id="4.10.80.30">
    <property type="entry name" value="DNA polymerase, domain 6"/>
    <property type="match status" value="1"/>
</dbReference>
<evidence type="ECO:0000256" key="1">
    <source>
        <dbReference type="ARBA" id="ARBA00010266"/>
    </source>
</evidence>
<dbReference type="PANTHER" id="PTHR30404:SF0">
    <property type="entry name" value="N-ACETYLMURAMOYL-L-ALANINE AMIDASE AMIC"/>
    <property type="match status" value="1"/>
</dbReference>
<sequence>MKRLNTKKGVASALIFLIFSSVAPVFQNNVNAVGTSNNVDISKNSDSSISQNPMLDSSHLESQVTSSSDSNNSTVVDETVTDRAGSDSEASVEQEMPIKEEDANDTIQQQMNNRIFDELDTNPSKTEAENFILSIVEPIKELSSTNDLYASIMIAQAILESNYGKSDLAQPGINNLFGMKWKNIGEFHEKITTEQDQNGNEVLVSAKFKKFDSQYSGMVYYVDRLKKGPGFESGSTWNPYIGAWKSTTSNYLEAVNCISASYATDGKYAEKLNNLINQYNLTQYDNDSNESAKELPLVNFIDSPTWNGRLTNKTNVYGWALGSSKLKKVTATIDGVSMGEGIINISRPDVDRFYPQYQNLNSGFSLDMDTSAIPVGRHTLAVQMTMEDGSIQTDRRVVEKFNETPNIFNLDSPTWNGRLTNSTSVHGWALGTSKLKQVNISINNVFIGNASINVSRPDVNRIYPLYNNNSAGFEYKMDTSSISVGRHTLTVQMIMEDGSIQTDRRVVEKFPANPTIFNIDRPTWNDQLGVSKSVYGWLLSDSPLRKVEVYVNNILVGQPSINESRPDVGRTYPQYSNNNAGFSLEWDTSKLSVGRHTLKIVMTTADGRTYTDIRSVEKVSLPLAGKQISLDAGHGGSDPGAVYQQNSIYEKTLNLEVALKIKAKLEAQGAKVVMSRVNDTFVPLTQIATIANNARSDIFVSVHHNVFSNPSVKGIETYSYDGSGRSLADDFNPRYEDNLASRLIVPFAVNNNPTRITESSKLANNVQDSLIASTNAENRRAKKANFQVLRETNMPAILAELGFGTNPEELANLTTDAYQNKLAIGVTNGVKTYFNK</sequence>
<dbReference type="GO" id="GO:0004040">
    <property type="term" value="F:amidase activity"/>
    <property type="evidence" value="ECO:0007669"/>
    <property type="project" value="InterPro"/>
</dbReference>
<feature type="compositionally biased region" description="Polar residues" evidence="3">
    <location>
        <begin position="44"/>
        <end position="63"/>
    </location>
</feature>
<dbReference type="Gene3D" id="3.40.630.40">
    <property type="entry name" value="Zn-dependent exopeptidases"/>
    <property type="match status" value="1"/>
</dbReference>
<comment type="similarity">
    <text evidence="1">Belongs to the glycosyl hydrolase 73 family.</text>
</comment>
<evidence type="ECO:0000256" key="2">
    <source>
        <dbReference type="ARBA" id="ARBA00022801"/>
    </source>
</evidence>
<accession>A0AAW9JZ71</accession>
<evidence type="ECO:0000313" key="7">
    <source>
        <dbReference type="EMBL" id="MDZ5758801.1"/>
    </source>
</evidence>
<dbReference type="Pfam" id="PF01832">
    <property type="entry name" value="Glucosaminidase"/>
    <property type="match status" value="1"/>
</dbReference>
<proteinExistence type="inferred from homology"/>
<dbReference type="Pfam" id="PF01520">
    <property type="entry name" value="Amidase_3"/>
    <property type="match status" value="1"/>
</dbReference>
<feature type="region of interest" description="Disordered" evidence="3">
    <location>
        <begin position="44"/>
        <end position="105"/>
    </location>
</feature>
<dbReference type="GO" id="GO:0009253">
    <property type="term" value="P:peptidoglycan catabolic process"/>
    <property type="evidence" value="ECO:0007669"/>
    <property type="project" value="InterPro"/>
</dbReference>
<dbReference type="AlphaFoldDB" id="A0AAW9JZ71"/>
<dbReference type="PANTHER" id="PTHR30404">
    <property type="entry name" value="N-ACETYLMURAMOYL-L-ALANINE AMIDASE"/>
    <property type="match status" value="1"/>
</dbReference>
<evidence type="ECO:0000259" key="5">
    <source>
        <dbReference type="SMART" id="SM00047"/>
    </source>
</evidence>
<keyword evidence="4" id="KW-0732">Signal</keyword>
<dbReference type="CDD" id="cd02696">
    <property type="entry name" value="MurNAc-LAA"/>
    <property type="match status" value="1"/>
</dbReference>